<gene>
    <name evidence="1" type="ORF">PACLA_8A034084</name>
</gene>
<evidence type="ECO:0000313" key="2">
    <source>
        <dbReference type="Proteomes" id="UP001152795"/>
    </source>
</evidence>
<dbReference type="AlphaFoldDB" id="A0A6S7I3G2"/>
<comment type="caution">
    <text evidence="1">The sequence shown here is derived from an EMBL/GenBank/DDBJ whole genome shotgun (WGS) entry which is preliminary data.</text>
</comment>
<organism evidence="1 2">
    <name type="scientific">Paramuricea clavata</name>
    <name type="common">Red gorgonian</name>
    <name type="synonym">Violescent sea-whip</name>
    <dbReference type="NCBI Taxonomy" id="317549"/>
    <lineage>
        <taxon>Eukaryota</taxon>
        <taxon>Metazoa</taxon>
        <taxon>Cnidaria</taxon>
        <taxon>Anthozoa</taxon>
        <taxon>Octocorallia</taxon>
        <taxon>Malacalcyonacea</taxon>
        <taxon>Plexauridae</taxon>
        <taxon>Paramuricea</taxon>
    </lineage>
</organism>
<dbReference type="EMBL" id="CACRXK020007822">
    <property type="protein sequence ID" value="CAB4013275.1"/>
    <property type="molecule type" value="Genomic_DNA"/>
</dbReference>
<proteinExistence type="predicted"/>
<dbReference type="OrthoDB" id="6133053at2759"/>
<keyword evidence="2" id="KW-1185">Reference proteome</keyword>
<dbReference type="Proteomes" id="UP001152795">
    <property type="component" value="Unassembled WGS sequence"/>
</dbReference>
<evidence type="ECO:0000313" key="1">
    <source>
        <dbReference type="EMBL" id="CAB4013275.1"/>
    </source>
</evidence>
<reference evidence="1" key="1">
    <citation type="submission" date="2020-04" db="EMBL/GenBank/DDBJ databases">
        <authorList>
            <person name="Alioto T."/>
            <person name="Alioto T."/>
            <person name="Gomez Garrido J."/>
        </authorList>
    </citation>
    <scope>NUCLEOTIDE SEQUENCE</scope>
    <source>
        <strain evidence="1">A484AB</strain>
    </source>
</reference>
<protein>
    <submittedName>
        <fullName evidence="1">Uncharacterized protein</fullName>
    </submittedName>
</protein>
<name>A0A6S7I3G2_PARCT</name>
<accession>A0A6S7I3G2</accession>
<sequence length="127" mass="14124">MFKTPHNIEEITICPNHRSVLGVGWSRGSNTRCRIPKEVSSVLENLEDGAKKDQIKYQFEQSKNKIGAWKAHILRCINQDQARLDILKNLGPLCTLGSRLGHEVSAQNVSRGTDRVIGLENMVSAGT</sequence>